<proteinExistence type="predicted"/>
<evidence type="ECO:0000313" key="1">
    <source>
        <dbReference type="EMBL" id="GAA4663333.1"/>
    </source>
</evidence>
<evidence type="ECO:0008006" key="3">
    <source>
        <dbReference type="Google" id="ProtNLM"/>
    </source>
</evidence>
<dbReference type="Proteomes" id="UP001501195">
    <property type="component" value="Unassembled WGS sequence"/>
</dbReference>
<evidence type="ECO:0000313" key="2">
    <source>
        <dbReference type="Proteomes" id="UP001501195"/>
    </source>
</evidence>
<reference evidence="2" key="1">
    <citation type="journal article" date="2019" name="Int. J. Syst. Evol. Microbiol.">
        <title>The Global Catalogue of Microorganisms (GCM) 10K type strain sequencing project: providing services to taxonomists for standard genome sequencing and annotation.</title>
        <authorList>
            <consortium name="The Broad Institute Genomics Platform"/>
            <consortium name="The Broad Institute Genome Sequencing Center for Infectious Disease"/>
            <person name="Wu L."/>
            <person name="Ma J."/>
        </authorList>
    </citation>
    <scope>NUCLEOTIDE SEQUENCE [LARGE SCALE GENOMIC DNA]</scope>
    <source>
        <strain evidence="2">JCM 18126</strain>
    </source>
</reference>
<protein>
    <recommendedName>
        <fullName evidence="3">Phosphoglycerate mutase</fullName>
    </recommendedName>
</protein>
<dbReference type="InterPro" id="IPR013078">
    <property type="entry name" value="His_Pase_superF_clade-1"/>
</dbReference>
<accession>A0ABP8VI24</accession>
<dbReference type="SMART" id="SM00855">
    <property type="entry name" value="PGAM"/>
    <property type="match status" value="1"/>
</dbReference>
<dbReference type="InterPro" id="IPR050275">
    <property type="entry name" value="PGM_Phosphatase"/>
</dbReference>
<name>A0ABP8VI24_9ACTN</name>
<dbReference type="PANTHER" id="PTHR48100:SF1">
    <property type="entry name" value="HISTIDINE PHOSPHATASE FAMILY PROTEIN-RELATED"/>
    <property type="match status" value="1"/>
</dbReference>
<dbReference type="PANTHER" id="PTHR48100">
    <property type="entry name" value="BROAD-SPECIFICITY PHOSPHATASE YOR283W-RELATED"/>
    <property type="match status" value="1"/>
</dbReference>
<keyword evidence="2" id="KW-1185">Reference proteome</keyword>
<sequence length="230" mass="24083">MSATRTGPAAAGPPGGYAVRGATTVLLVRHGATAHTAERRLSGCTGADPELSVTGRRQAELLAAALRERGGVDVLLTSPVRRARQTAEAVAGALGLPLGVEDDLREIDFGSWEGLTEAEVERGWPGALPAWRQDAAAVAPGGESVLQVAARVAGVRERLLAAHEGATIAVVSHMYPVKLWITDALQVPPQVVQRMHVDPTGVAEIATTPPGDPRGPWLLLRHNDTGHLRA</sequence>
<dbReference type="InterPro" id="IPR029033">
    <property type="entry name" value="His_PPase_superfam"/>
</dbReference>
<dbReference type="Pfam" id="PF00300">
    <property type="entry name" value="His_Phos_1"/>
    <property type="match status" value="1"/>
</dbReference>
<dbReference type="RefSeq" id="WP_345714184.1">
    <property type="nucleotide sequence ID" value="NZ_BAABIL010000778.1"/>
</dbReference>
<dbReference type="SUPFAM" id="SSF53254">
    <property type="entry name" value="Phosphoglycerate mutase-like"/>
    <property type="match status" value="1"/>
</dbReference>
<dbReference type="CDD" id="cd07067">
    <property type="entry name" value="HP_PGM_like"/>
    <property type="match status" value="1"/>
</dbReference>
<dbReference type="Gene3D" id="3.40.50.1240">
    <property type="entry name" value="Phosphoglycerate mutase-like"/>
    <property type="match status" value="1"/>
</dbReference>
<organism evidence="1 2">
    <name type="scientific">Kineococcus glutinatus</name>
    <dbReference type="NCBI Taxonomy" id="1070872"/>
    <lineage>
        <taxon>Bacteria</taxon>
        <taxon>Bacillati</taxon>
        <taxon>Actinomycetota</taxon>
        <taxon>Actinomycetes</taxon>
        <taxon>Kineosporiales</taxon>
        <taxon>Kineosporiaceae</taxon>
        <taxon>Kineococcus</taxon>
    </lineage>
</organism>
<comment type="caution">
    <text evidence="1">The sequence shown here is derived from an EMBL/GenBank/DDBJ whole genome shotgun (WGS) entry which is preliminary data.</text>
</comment>
<gene>
    <name evidence="1" type="ORF">GCM10023225_35100</name>
</gene>
<dbReference type="EMBL" id="BAABIL010000778">
    <property type="protein sequence ID" value="GAA4663333.1"/>
    <property type="molecule type" value="Genomic_DNA"/>
</dbReference>